<dbReference type="PANTHER" id="PTHR19384:SF84">
    <property type="entry name" value="METHIONINE SYNTHASE REDUCTASE"/>
    <property type="match status" value="1"/>
</dbReference>
<dbReference type="Gene3D" id="1.20.990.10">
    <property type="entry name" value="NADPH-cytochrome p450 Reductase, Chain A, domain 3"/>
    <property type="match status" value="1"/>
</dbReference>
<dbReference type="GO" id="GO:0005829">
    <property type="term" value="C:cytosol"/>
    <property type="evidence" value="ECO:0007669"/>
    <property type="project" value="TreeGrafter"/>
</dbReference>
<keyword evidence="3" id="KW-0285">Flavoprotein</keyword>
<keyword evidence="5" id="KW-0274">FAD</keyword>
<evidence type="ECO:0000256" key="4">
    <source>
        <dbReference type="ARBA" id="ARBA00022643"/>
    </source>
</evidence>
<comment type="cofactor">
    <cofactor evidence="2">
        <name>FAD</name>
        <dbReference type="ChEBI" id="CHEBI:57692"/>
    </cofactor>
</comment>
<dbReference type="OrthoDB" id="1856718at2759"/>
<keyword evidence="11" id="KW-1185">Reference proteome</keyword>
<reference evidence="12" key="1">
    <citation type="submission" date="2025-08" db="UniProtKB">
        <authorList>
            <consortium name="RefSeq"/>
        </authorList>
    </citation>
    <scope>IDENTIFICATION</scope>
    <source>
        <tissue evidence="12">Whole organism</tissue>
    </source>
</reference>
<name>A0A9C6TX03_FRAOC</name>
<dbReference type="AlphaFoldDB" id="A0A9C6TX03"/>
<dbReference type="FunFam" id="1.20.990.10:FF:000007">
    <property type="entry name" value="Methionine synthase reductase"/>
    <property type="match status" value="1"/>
</dbReference>
<proteinExistence type="predicted"/>
<evidence type="ECO:0000313" key="11">
    <source>
        <dbReference type="Proteomes" id="UP000504606"/>
    </source>
</evidence>
<dbReference type="KEGG" id="foc:127749511"/>
<evidence type="ECO:0000256" key="1">
    <source>
        <dbReference type="ARBA" id="ARBA00001917"/>
    </source>
</evidence>
<dbReference type="InterPro" id="IPR017927">
    <property type="entry name" value="FAD-bd_FR_type"/>
</dbReference>
<accession>A0A9C6TX03</accession>
<evidence type="ECO:0000256" key="6">
    <source>
        <dbReference type="ARBA" id="ARBA00022857"/>
    </source>
</evidence>
<dbReference type="PANTHER" id="PTHR19384">
    <property type="entry name" value="NITRIC OXIDE SYNTHASE-RELATED"/>
    <property type="match status" value="1"/>
</dbReference>
<evidence type="ECO:0000256" key="8">
    <source>
        <dbReference type="ARBA" id="ARBA00039088"/>
    </source>
</evidence>
<dbReference type="GO" id="GO:0050667">
    <property type="term" value="P:homocysteine metabolic process"/>
    <property type="evidence" value="ECO:0007669"/>
    <property type="project" value="TreeGrafter"/>
</dbReference>
<evidence type="ECO:0000259" key="10">
    <source>
        <dbReference type="PROSITE" id="PS51384"/>
    </source>
</evidence>
<gene>
    <name evidence="12" type="primary">LOC127749511</name>
</gene>
<dbReference type="Pfam" id="PF00175">
    <property type="entry name" value="NAD_binding_1"/>
    <property type="match status" value="1"/>
</dbReference>
<keyword evidence="7" id="KW-0560">Oxidoreductase</keyword>
<evidence type="ECO:0000256" key="3">
    <source>
        <dbReference type="ARBA" id="ARBA00022630"/>
    </source>
</evidence>
<evidence type="ECO:0000256" key="2">
    <source>
        <dbReference type="ARBA" id="ARBA00001974"/>
    </source>
</evidence>
<dbReference type="Gene3D" id="2.40.30.10">
    <property type="entry name" value="Translation factors"/>
    <property type="match status" value="1"/>
</dbReference>
<dbReference type="InterPro" id="IPR001433">
    <property type="entry name" value="OxRdtase_FAD/NAD-bd"/>
</dbReference>
<dbReference type="InterPro" id="IPR023173">
    <property type="entry name" value="NADPH_Cyt_P450_Rdtase_alpha"/>
</dbReference>
<dbReference type="InterPro" id="IPR039261">
    <property type="entry name" value="FNR_nucleotide-bd"/>
</dbReference>
<comment type="cofactor">
    <cofactor evidence="1">
        <name>FMN</name>
        <dbReference type="ChEBI" id="CHEBI:58210"/>
    </cofactor>
</comment>
<dbReference type="InterPro" id="IPR003097">
    <property type="entry name" value="CysJ-like_FAD-binding"/>
</dbReference>
<protein>
    <recommendedName>
        <fullName evidence="9">Methionine synthase reductase</fullName>
        <ecNumber evidence="8">1.16.1.8</ecNumber>
    </recommendedName>
</protein>
<dbReference type="Gene3D" id="3.40.50.80">
    <property type="entry name" value="Nucleotide-binding domain of ferredoxin-NADP reductase (FNR) module"/>
    <property type="match status" value="1"/>
</dbReference>
<dbReference type="RefSeq" id="XP_052123900.1">
    <property type="nucleotide sequence ID" value="XM_052267940.1"/>
</dbReference>
<dbReference type="GO" id="GO:0030586">
    <property type="term" value="F:[methionine synthase] reductase (NADPH) activity"/>
    <property type="evidence" value="ECO:0007669"/>
    <property type="project" value="UniProtKB-EC"/>
</dbReference>
<dbReference type="GO" id="GO:0009086">
    <property type="term" value="P:methionine biosynthetic process"/>
    <property type="evidence" value="ECO:0007669"/>
    <property type="project" value="TreeGrafter"/>
</dbReference>
<evidence type="ECO:0000256" key="7">
    <source>
        <dbReference type="ARBA" id="ARBA00023002"/>
    </source>
</evidence>
<dbReference type="GO" id="GO:0050660">
    <property type="term" value="F:flavin adenine dinucleotide binding"/>
    <property type="evidence" value="ECO:0007669"/>
    <property type="project" value="TreeGrafter"/>
</dbReference>
<dbReference type="Pfam" id="PF00667">
    <property type="entry name" value="FAD_binding_1"/>
    <property type="match status" value="1"/>
</dbReference>
<dbReference type="PROSITE" id="PS51384">
    <property type="entry name" value="FAD_FR"/>
    <property type="match status" value="1"/>
</dbReference>
<dbReference type="GeneID" id="127749511"/>
<dbReference type="InterPro" id="IPR001709">
    <property type="entry name" value="Flavoprot_Pyr_Nucl_cyt_Rdtase"/>
</dbReference>
<evidence type="ECO:0000256" key="5">
    <source>
        <dbReference type="ARBA" id="ARBA00022827"/>
    </source>
</evidence>
<dbReference type="PRINTS" id="PR00371">
    <property type="entry name" value="FPNCR"/>
</dbReference>
<dbReference type="SUPFAM" id="SSF52343">
    <property type="entry name" value="Ferredoxin reductase-like, C-terminal NADP-linked domain"/>
    <property type="match status" value="1"/>
</dbReference>
<dbReference type="Proteomes" id="UP000504606">
    <property type="component" value="Unplaced"/>
</dbReference>
<feature type="domain" description="FAD-binding FR-type" evidence="10">
    <location>
        <begin position="41"/>
        <end position="307"/>
    </location>
</feature>
<sequence length="505" mass="56796">MSDLPKLPVEYLEVNYDVSEPPHSPTASISQIKAPMPFAISEIFWADVVSANSLSHGDDVKNIYDLVLDMKGFPHKLVPGDTIGICPRNNKDEVEKLLERLGVKEHMDIPCHIGVKPDSGKKKASVPNHILSFSTLREIFESCLDLHAVPKKLFIRALLEYTSDPKDHESLSNLCGRKSEKYTEWIASGRSYLEALLMDHPSCLPSINVVLEHLPRLLPRPYSIAFLSGEADTQIHIAFSVIKFYVEGEKRTGVCSGWLEQLTSKLRTASDSAASLCSGVEALSISSEKPQIKIPVFLRVSSGFHAPADLSRPLIMIGPGVGVAPFIGFLQEREKQFKDANLVTVNQSWLFYGCRYPQRDMVYSNEVKRHLANGTLDKYILAHSRDRSFSKYVQDNIRLHSTDICQMLLEEGAYLYVCGDALSMARDVLAVIVDSIAKYKDINKTNAQQIVMQLQAEGRYKEDVWTIQDDVFRMYSKAMAEDKKRQVMMNAIVPPERRLVVCDMV</sequence>
<dbReference type="InterPro" id="IPR017938">
    <property type="entry name" value="Riboflavin_synthase-like_b-brl"/>
</dbReference>
<dbReference type="FunFam" id="3.40.50.80:FF:000001">
    <property type="entry name" value="NADPH--cytochrome P450 reductase 1"/>
    <property type="match status" value="1"/>
</dbReference>
<dbReference type="SUPFAM" id="SSF63380">
    <property type="entry name" value="Riboflavin synthase domain-like"/>
    <property type="match status" value="1"/>
</dbReference>
<keyword evidence="4" id="KW-0288">FMN</keyword>
<dbReference type="EC" id="1.16.1.8" evidence="8"/>
<evidence type="ECO:0000256" key="9">
    <source>
        <dbReference type="ARBA" id="ARBA00040659"/>
    </source>
</evidence>
<keyword evidence="6" id="KW-0521">NADP</keyword>
<organism evidence="11 12">
    <name type="scientific">Frankliniella occidentalis</name>
    <name type="common">Western flower thrips</name>
    <name type="synonym">Euthrips occidentalis</name>
    <dbReference type="NCBI Taxonomy" id="133901"/>
    <lineage>
        <taxon>Eukaryota</taxon>
        <taxon>Metazoa</taxon>
        <taxon>Ecdysozoa</taxon>
        <taxon>Arthropoda</taxon>
        <taxon>Hexapoda</taxon>
        <taxon>Insecta</taxon>
        <taxon>Pterygota</taxon>
        <taxon>Neoptera</taxon>
        <taxon>Paraneoptera</taxon>
        <taxon>Thysanoptera</taxon>
        <taxon>Terebrantia</taxon>
        <taxon>Thripoidea</taxon>
        <taxon>Thripidae</taxon>
        <taxon>Frankliniella</taxon>
    </lineage>
</organism>
<dbReference type="GO" id="GO:0010181">
    <property type="term" value="F:FMN binding"/>
    <property type="evidence" value="ECO:0007669"/>
    <property type="project" value="TreeGrafter"/>
</dbReference>
<evidence type="ECO:0000313" key="12">
    <source>
        <dbReference type="RefSeq" id="XP_052123900.1"/>
    </source>
</evidence>